<accession>A0AAW7X5N9</accession>
<dbReference type="EMBL" id="JAUOPB010000003">
    <property type="protein sequence ID" value="MDO6421828.1"/>
    <property type="molecule type" value="Genomic_DNA"/>
</dbReference>
<sequence>MNIKQANYEELIATYYEESDAKSVVVELAKLIDEGDENKINWLLRDYHVAAVVDKSEILFRRRADKFMKCCSVIEVAALADFIPDVATSEFAGEIKDVLLHQSVKPYYTEFYPEYLPQELSKRMEGVYNITEDISDAEAYRIMLSFLELDQHFEENLANGYLLRLLDSFTITKRRRSTGVKETVRFKDLVALMHSPQKFIDSLFMDVRKQGVLEKAVNEFSLFIQFCFDLTDLLKLCDNYPLIQRAIWSCYSYWFGILGEKLEAKLGKALDGFLSWVPPGDLEINADEAIADIQKYVGEARSVLVGLVSYRNRYESIALNSI</sequence>
<dbReference type="AlphaFoldDB" id="A0AAW7X5N9"/>
<protein>
    <submittedName>
        <fullName evidence="1">Uncharacterized protein</fullName>
    </submittedName>
</protein>
<dbReference type="Proteomes" id="UP001169760">
    <property type="component" value="Unassembled WGS sequence"/>
</dbReference>
<reference evidence="1" key="1">
    <citation type="submission" date="2023-07" db="EMBL/GenBank/DDBJ databases">
        <title>Genome content predicts the carbon catabolic preferences of heterotrophic bacteria.</title>
        <authorList>
            <person name="Gralka M."/>
        </authorList>
    </citation>
    <scope>NUCLEOTIDE SEQUENCE</scope>
    <source>
        <strain evidence="1">I3M17_2</strain>
    </source>
</reference>
<evidence type="ECO:0000313" key="1">
    <source>
        <dbReference type="EMBL" id="MDO6421828.1"/>
    </source>
</evidence>
<dbReference type="RefSeq" id="WP_303491506.1">
    <property type="nucleotide sequence ID" value="NZ_JAUOPB010000003.1"/>
</dbReference>
<gene>
    <name evidence="1" type="ORF">Q4521_05035</name>
</gene>
<proteinExistence type="predicted"/>
<name>A0AAW7X5N9_9GAMM</name>
<comment type="caution">
    <text evidence="1">The sequence shown here is derived from an EMBL/GenBank/DDBJ whole genome shotgun (WGS) entry which is preliminary data.</text>
</comment>
<organism evidence="1 2">
    <name type="scientific">Saccharophagus degradans</name>
    <dbReference type="NCBI Taxonomy" id="86304"/>
    <lineage>
        <taxon>Bacteria</taxon>
        <taxon>Pseudomonadati</taxon>
        <taxon>Pseudomonadota</taxon>
        <taxon>Gammaproteobacteria</taxon>
        <taxon>Cellvibrionales</taxon>
        <taxon>Cellvibrionaceae</taxon>
        <taxon>Saccharophagus</taxon>
    </lineage>
</organism>
<evidence type="ECO:0000313" key="2">
    <source>
        <dbReference type="Proteomes" id="UP001169760"/>
    </source>
</evidence>